<gene>
    <name evidence="1" type="ORF">BJY01DRAFT_21209</name>
</gene>
<reference evidence="1 2" key="1">
    <citation type="submission" date="2024-07" db="EMBL/GenBank/DDBJ databases">
        <title>Section-level genome sequencing and comparative genomics of Aspergillus sections Usti and Cavernicolus.</title>
        <authorList>
            <consortium name="Lawrence Berkeley National Laboratory"/>
            <person name="Nybo J.L."/>
            <person name="Vesth T.C."/>
            <person name="Theobald S."/>
            <person name="Frisvad J.C."/>
            <person name="Larsen T.O."/>
            <person name="Kjaerboelling I."/>
            <person name="Rothschild-Mancinelli K."/>
            <person name="Lyhne E.K."/>
            <person name="Kogle M.E."/>
            <person name="Barry K."/>
            <person name="Clum A."/>
            <person name="Na H."/>
            <person name="Ledsgaard L."/>
            <person name="Lin J."/>
            <person name="Lipzen A."/>
            <person name="Kuo A."/>
            <person name="Riley R."/>
            <person name="Mondo S."/>
            <person name="Labutti K."/>
            <person name="Haridas S."/>
            <person name="Pangalinan J."/>
            <person name="Salamov A.A."/>
            <person name="Simmons B.A."/>
            <person name="Magnuson J.K."/>
            <person name="Chen J."/>
            <person name="Drula E."/>
            <person name="Henrissat B."/>
            <person name="Wiebenga A."/>
            <person name="Lubbers R.J."/>
            <person name="Gomes A.C."/>
            <person name="Makela M.R."/>
            <person name="Stajich J."/>
            <person name="Grigoriev I.V."/>
            <person name="Mortensen U.H."/>
            <person name="De Vries R.P."/>
            <person name="Baker S.E."/>
            <person name="Andersen M.R."/>
        </authorList>
    </citation>
    <scope>NUCLEOTIDE SEQUENCE [LARGE SCALE GENOMIC DNA]</scope>
    <source>
        <strain evidence="1 2">CBS 123904</strain>
    </source>
</reference>
<dbReference type="Proteomes" id="UP001610446">
    <property type="component" value="Unassembled WGS sequence"/>
</dbReference>
<proteinExistence type="predicted"/>
<sequence length="86" mass="9245">MSSPSPAQSKSAFLTKLPLEVRCHIYELLFGDKTTSSSLGPRTNCTTVSAVSVAGSTMVYVYRLAKMRNRAGCNAERAARESTGNL</sequence>
<name>A0ABR4JJT3_9EURO</name>
<accession>A0ABR4JJT3</accession>
<organism evidence="1 2">
    <name type="scientific">Aspergillus pseudoustus</name>
    <dbReference type="NCBI Taxonomy" id="1810923"/>
    <lineage>
        <taxon>Eukaryota</taxon>
        <taxon>Fungi</taxon>
        <taxon>Dikarya</taxon>
        <taxon>Ascomycota</taxon>
        <taxon>Pezizomycotina</taxon>
        <taxon>Eurotiomycetes</taxon>
        <taxon>Eurotiomycetidae</taxon>
        <taxon>Eurotiales</taxon>
        <taxon>Aspergillaceae</taxon>
        <taxon>Aspergillus</taxon>
        <taxon>Aspergillus subgen. Nidulantes</taxon>
    </lineage>
</organism>
<comment type="caution">
    <text evidence="1">The sequence shown here is derived from an EMBL/GenBank/DDBJ whole genome shotgun (WGS) entry which is preliminary data.</text>
</comment>
<evidence type="ECO:0000313" key="1">
    <source>
        <dbReference type="EMBL" id="KAL2840303.1"/>
    </source>
</evidence>
<keyword evidence="2" id="KW-1185">Reference proteome</keyword>
<evidence type="ECO:0008006" key="3">
    <source>
        <dbReference type="Google" id="ProtNLM"/>
    </source>
</evidence>
<dbReference type="EMBL" id="JBFXLU010000122">
    <property type="protein sequence ID" value="KAL2840303.1"/>
    <property type="molecule type" value="Genomic_DNA"/>
</dbReference>
<evidence type="ECO:0000313" key="2">
    <source>
        <dbReference type="Proteomes" id="UP001610446"/>
    </source>
</evidence>
<protein>
    <recommendedName>
        <fullName evidence="3">F-box domain-containing protein</fullName>
    </recommendedName>
</protein>